<name>A0A1F8EFN2_9BACT</name>
<reference evidence="1 2" key="1">
    <citation type="journal article" date="2016" name="Nat. Commun.">
        <title>Thousands of microbial genomes shed light on interconnected biogeochemical processes in an aquifer system.</title>
        <authorList>
            <person name="Anantharaman K."/>
            <person name="Brown C.T."/>
            <person name="Hug L.A."/>
            <person name="Sharon I."/>
            <person name="Castelle C.J."/>
            <person name="Probst A.J."/>
            <person name="Thomas B.C."/>
            <person name="Singh A."/>
            <person name="Wilkins M.J."/>
            <person name="Karaoz U."/>
            <person name="Brodie E.L."/>
            <person name="Williams K.H."/>
            <person name="Hubbard S.S."/>
            <person name="Banfield J.F."/>
        </authorList>
    </citation>
    <scope>NUCLEOTIDE SEQUENCE [LARGE SCALE GENOMIC DNA]</scope>
</reference>
<dbReference type="Proteomes" id="UP000177594">
    <property type="component" value="Unassembled WGS sequence"/>
</dbReference>
<proteinExistence type="predicted"/>
<gene>
    <name evidence="1" type="ORF">A2817_00970</name>
</gene>
<accession>A0A1F8EFN2</accession>
<dbReference type="AlphaFoldDB" id="A0A1F8EFN2"/>
<comment type="caution">
    <text evidence="1">The sequence shown here is derived from an EMBL/GenBank/DDBJ whole genome shotgun (WGS) entry which is preliminary data.</text>
</comment>
<sequence>MSEKTLQNQNIQAAEVKQKLQGSLIIERGKTEKFDDLPEKSIALDGYVQGPGFDLEKSRFSFDHHDRVNRMITRATCQQILDALLLGFDPAEHNVYVNDIDGDTVLSVWLLRHPEKATDPKVRMLVESVGGVDSHGPAYTSLDPKLAETFFKGVMQPEGFSRKNKQYAQIDLNELLEKCIKNLDDFMEGKFEYKPEEDKRSFELYKEGSGWVMAQSNDFVFDLLYKVGHTKAVAFQQQSDGSYAYTIAKKSELVNNFSVGPASKEGTILYELNKIEPGWGGGSTIGGAPRNPDGSRSRLAPEEVFGIIEEVITR</sequence>
<dbReference type="EMBL" id="MGIZ01000013">
    <property type="protein sequence ID" value="OGM99651.1"/>
    <property type="molecule type" value="Genomic_DNA"/>
</dbReference>
<evidence type="ECO:0000313" key="1">
    <source>
        <dbReference type="EMBL" id="OGM99651.1"/>
    </source>
</evidence>
<organism evidence="1 2">
    <name type="scientific">Candidatus Yanofskybacteria bacterium RIFCSPHIGHO2_01_FULL_39_8b</name>
    <dbReference type="NCBI Taxonomy" id="1802659"/>
    <lineage>
        <taxon>Bacteria</taxon>
        <taxon>Candidatus Yanofskyibacteriota</taxon>
    </lineage>
</organism>
<evidence type="ECO:0008006" key="3">
    <source>
        <dbReference type="Google" id="ProtNLM"/>
    </source>
</evidence>
<evidence type="ECO:0000313" key="2">
    <source>
        <dbReference type="Proteomes" id="UP000177594"/>
    </source>
</evidence>
<protein>
    <recommendedName>
        <fullName evidence="3">DHHA1 domain-containing protein</fullName>
    </recommendedName>
</protein>